<proteinExistence type="predicted"/>
<dbReference type="EMBL" id="AOMB01000023">
    <property type="protein sequence ID" value="EMA38804.1"/>
    <property type="molecule type" value="Genomic_DNA"/>
</dbReference>
<evidence type="ECO:0000256" key="3">
    <source>
        <dbReference type="SAM" id="Phobius"/>
    </source>
</evidence>
<organism evidence="4 5">
    <name type="scientific">Halococcus hamelinensis 100A6</name>
    <dbReference type="NCBI Taxonomy" id="1132509"/>
    <lineage>
        <taxon>Archaea</taxon>
        <taxon>Methanobacteriati</taxon>
        <taxon>Methanobacteriota</taxon>
        <taxon>Stenosarchaea group</taxon>
        <taxon>Halobacteria</taxon>
        <taxon>Halobacteriales</taxon>
        <taxon>Halococcaceae</taxon>
        <taxon>Halococcus</taxon>
    </lineage>
</organism>
<dbReference type="AlphaFoldDB" id="M0M2G5"/>
<feature type="coiled-coil region" evidence="1">
    <location>
        <begin position="98"/>
        <end position="156"/>
    </location>
</feature>
<dbReference type="OrthoDB" id="242243at2157"/>
<feature type="transmembrane region" description="Helical" evidence="3">
    <location>
        <begin position="21"/>
        <end position="41"/>
    </location>
</feature>
<protein>
    <submittedName>
        <fullName evidence="4">Uncharacterized protein</fullName>
    </submittedName>
</protein>
<accession>M0M2G5</accession>
<keyword evidence="3" id="KW-1133">Transmembrane helix</keyword>
<keyword evidence="1" id="KW-0175">Coiled coil</keyword>
<name>M0M2G5_9EURY</name>
<keyword evidence="3" id="KW-0812">Transmembrane</keyword>
<reference evidence="4 5" key="1">
    <citation type="journal article" date="2014" name="PLoS Genet.">
        <title>Phylogenetically driven sequencing of extremely halophilic archaea reveals strategies for static and dynamic osmo-response.</title>
        <authorList>
            <person name="Becker E.A."/>
            <person name="Seitzer P.M."/>
            <person name="Tritt A."/>
            <person name="Larsen D."/>
            <person name="Krusor M."/>
            <person name="Yao A.I."/>
            <person name="Wu D."/>
            <person name="Madern D."/>
            <person name="Eisen J.A."/>
            <person name="Darling A.E."/>
            <person name="Facciotti M.T."/>
        </authorList>
    </citation>
    <scope>NUCLEOTIDE SEQUENCE [LARGE SCALE GENOMIC DNA]</scope>
    <source>
        <strain evidence="4 5">100A6</strain>
    </source>
</reference>
<evidence type="ECO:0000313" key="4">
    <source>
        <dbReference type="EMBL" id="EMA38804.1"/>
    </source>
</evidence>
<feature type="region of interest" description="Disordered" evidence="2">
    <location>
        <begin position="185"/>
        <end position="227"/>
    </location>
</feature>
<gene>
    <name evidence="4" type="ORF">C447_08278</name>
</gene>
<evidence type="ECO:0000256" key="2">
    <source>
        <dbReference type="SAM" id="MobiDB-lite"/>
    </source>
</evidence>
<comment type="caution">
    <text evidence="4">The sequence shown here is derived from an EMBL/GenBank/DDBJ whole genome shotgun (WGS) entry which is preliminary data.</text>
</comment>
<dbReference type="PATRIC" id="fig|1132509.6.peg.1874"/>
<dbReference type="eggNOG" id="arCOG03053">
    <property type="taxonomic scope" value="Archaea"/>
</dbReference>
<evidence type="ECO:0000256" key="1">
    <source>
        <dbReference type="SAM" id="Coils"/>
    </source>
</evidence>
<sequence>MEGRRERPASFYPGLVNRVAVNTNAAVVVALLVLAGGVVGMTSQAQPTGTTTQRDVDGGTFDDVSTFMQRGVVATNGSVDAGMWLAAFETANNLTRKQALVQHRAATLDERLDRLEARIDRFPPENATSLALRSQRVRLVAEREALRNAVSEAETTAASEGVNATTFDDLDSRIENLTVPALDSNASAASTNTTNANATAPNGSAATTDEGRFAGTARRSGTTYSGP</sequence>
<dbReference type="Proteomes" id="UP000011566">
    <property type="component" value="Unassembled WGS sequence"/>
</dbReference>
<keyword evidence="3" id="KW-0472">Membrane</keyword>
<feature type="compositionally biased region" description="Low complexity" evidence="2">
    <location>
        <begin position="185"/>
        <end position="208"/>
    </location>
</feature>
<keyword evidence="5" id="KW-1185">Reference proteome</keyword>
<evidence type="ECO:0000313" key="5">
    <source>
        <dbReference type="Proteomes" id="UP000011566"/>
    </source>
</evidence>